<dbReference type="Proteomes" id="UP000006000">
    <property type="component" value="Unassembled WGS sequence"/>
</dbReference>
<comment type="caution">
    <text evidence="4">The sequence shown here is derived from an EMBL/GenBank/DDBJ whole genome shotgun (WGS) entry which is preliminary data.</text>
</comment>
<dbReference type="InterPro" id="IPR036881">
    <property type="entry name" value="Glyco_hydro_3_C_sf"/>
</dbReference>
<evidence type="ECO:0000256" key="1">
    <source>
        <dbReference type="ARBA" id="ARBA00005336"/>
    </source>
</evidence>
<evidence type="ECO:0000313" key="4">
    <source>
        <dbReference type="EMBL" id="EDM51026.1"/>
    </source>
</evidence>
<gene>
    <name evidence="4" type="ORF">EUBVEN_01809</name>
</gene>
<dbReference type="HOGENOM" id="CLU_2716438_0_0_9"/>
<dbReference type="PANTHER" id="PTHR42715:SF10">
    <property type="entry name" value="BETA-GLUCOSIDASE"/>
    <property type="match status" value="1"/>
</dbReference>
<proteinExistence type="inferred from homology"/>
<dbReference type="STRING" id="411463.EUBVEN_01809"/>
<name>A5Z7W9_9FIRM</name>
<dbReference type="Pfam" id="PF01915">
    <property type="entry name" value="Glyco_hydro_3_C"/>
    <property type="match status" value="1"/>
</dbReference>
<evidence type="ECO:0000259" key="3">
    <source>
        <dbReference type="Pfam" id="PF01915"/>
    </source>
</evidence>
<reference evidence="4 5" key="2">
    <citation type="submission" date="2007-04" db="EMBL/GenBank/DDBJ databases">
        <title>Draft genome sequence of Eubacterium ventriosum (ATCC 27560).</title>
        <authorList>
            <person name="Sudarsanam P."/>
            <person name="Ley R."/>
            <person name="Guruge J."/>
            <person name="Turnbaugh P.J."/>
            <person name="Mahowald M."/>
            <person name="Liep D."/>
            <person name="Gordon J."/>
        </authorList>
    </citation>
    <scope>NUCLEOTIDE SEQUENCE [LARGE SCALE GENOMIC DNA]</scope>
    <source>
        <strain evidence="4 5">ATCC 27560</strain>
    </source>
</reference>
<organism evidence="4 5">
    <name type="scientific">Eubacterium ventriosum ATCC 27560</name>
    <dbReference type="NCBI Taxonomy" id="411463"/>
    <lineage>
        <taxon>Bacteria</taxon>
        <taxon>Bacillati</taxon>
        <taxon>Bacillota</taxon>
        <taxon>Clostridia</taxon>
        <taxon>Eubacteriales</taxon>
        <taxon>Eubacteriaceae</taxon>
        <taxon>Eubacterium</taxon>
    </lineage>
</organism>
<dbReference type="GO" id="GO:0004553">
    <property type="term" value="F:hydrolase activity, hydrolyzing O-glycosyl compounds"/>
    <property type="evidence" value="ECO:0007669"/>
    <property type="project" value="InterPro"/>
</dbReference>
<reference evidence="4 5" key="1">
    <citation type="submission" date="2007-03" db="EMBL/GenBank/DDBJ databases">
        <authorList>
            <person name="Fulton L."/>
            <person name="Clifton S."/>
            <person name="Fulton B."/>
            <person name="Xu J."/>
            <person name="Minx P."/>
            <person name="Pepin K.H."/>
            <person name="Johnson M."/>
            <person name="Thiruvilangam P."/>
            <person name="Bhonagiri V."/>
            <person name="Nash W.E."/>
            <person name="Mardis E.R."/>
            <person name="Wilson R.K."/>
        </authorList>
    </citation>
    <scope>NUCLEOTIDE SEQUENCE [LARGE SCALE GENOMIC DNA]</scope>
    <source>
        <strain evidence="4 5">ATCC 27560</strain>
    </source>
</reference>
<dbReference type="eggNOG" id="COG1472">
    <property type="taxonomic scope" value="Bacteria"/>
</dbReference>
<keyword evidence="2" id="KW-0378">Hydrolase</keyword>
<comment type="similarity">
    <text evidence="1">Belongs to the glycosyl hydrolase 3 family.</text>
</comment>
<dbReference type="InterPro" id="IPR050288">
    <property type="entry name" value="Cellulose_deg_GH3"/>
</dbReference>
<evidence type="ECO:0000313" key="5">
    <source>
        <dbReference type="Proteomes" id="UP000006000"/>
    </source>
</evidence>
<dbReference type="Gene3D" id="3.40.50.1700">
    <property type="entry name" value="Glycoside hydrolase family 3 C-terminal domain"/>
    <property type="match status" value="1"/>
</dbReference>
<dbReference type="InterPro" id="IPR002772">
    <property type="entry name" value="Glyco_hydro_3_C"/>
</dbReference>
<dbReference type="SUPFAM" id="SSF52279">
    <property type="entry name" value="Beta-D-glucan exohydrolase, C-terminal domain"/>
    <property type="match status" value="1"/>
</dbReference>
<protein>
    <recommendedName>
        <fullName evidence="3">Glycoside hydrolase family 3 C-terminal domain-containing protein</fullName>
    </recommendedName>
</protein>
<evidence type="ECO:0000256" key="2">
    <source>
        <dbReference type="ARBA" id="ARBA00022801"/>
    </source>
</evidence>
<dbReference type="EMBL" id="AAVL02000035">
    <property type="protein sequence ID" value="EDM51026.1"/>
    <property type="molecule type" value="Genomic_DNA"/>
</dbReference>
<dbReference type="RefSeq" id="WP_005363331.1">
    <property type="nucleotide sequence ID" value="NZ_DS264285.1"/>
</dbReference>
<sequence>MKWMNDSRFNGKIKAVAYVWSGGMEGGNAVVDVLSGKETPSGKLPDTIAENLEDVLAGIKVKYMQFKKLKKK</sequence>
<dbReference type="GO" id="GO:0005975">
    <property type="term" value="P:carbohydrate metabolic process"/>
    <property type="evidence" value="ECO:0007669"/>
    <property type="project" value="InterPro"/>
</dbReference>
<dbReference type="PANTHER" id="PTHR42715">
    <property type="entry name" value="BETA-GLUCOSIDASE"/>
    <property type="match status" value="1"/>
</dbReference>
<accession>A5Z7W9</accession>
<feature type="domain" description="Glycoside hydrolase family 3 C-terminal" evidence="3">
    <location>
        <begin position="9"/>
        <end position="57"/>
    </location>
</feature>
<dbReference type="AlphaFoldDB" id="A5Z7W9"/>